<keyword evidence="3 8" id="KW-1134">Transmembrane beta strand</keyword>
<dbReference type="InterPro" id="IPR036942">
    <property type="entry name" value="Beta-barrel_TonB_sf"/>
</dbReference>
<evidence type="ECO:0000256" key="9">
    <source>
        <dbReference type="RuleBase" id="RU003357"/>
    </source>
</evidence>
<dbReference type="Pfam" id="PF07715">
    <property type="entry name" value="Plug"/>
    <property type="match status" value="1"/>
</dbReference>
<dbReference type="InterPro" id="IPR023996">
    <property type="entry name" value="TonB-dep_OMP_SusC/RagA"/>
</dbReference>
<keyword evidence="4 8" id="KW-0812">Transmembrane</keyword>
<dbReference type="Proteomes" id="UP000077667">
    <property type="component" value="Chromosome"/>
</dbReference>
<dbReference type="NCBIfam" id="TIGR04056">
    <property type="entry name" value="OMP_RagA_SusC"/>
    <property type="match status" value="1"/>
</dbReference>
<evidence type="ECO:0000313" key="13">
    <source>
        <dbReference type="Proteomes" id="UP000077667"/>
    </source>
</evidence>
<keyword evidence="6 8" id="KW-0472">Membrane</keyword>
<dbReference type="PROSITE" id="PS52016">
    <property type="entry name" value="TONB_DEPENDENT_REC_3"/>
    <property type="match status" value="1"/>
</dbReference>
<proteinExistence type="inferred from homology"/>
<reference evidence="12 13" key="1">
    <citation type="submission" date="2016-05" db="EMBL/GenBank/DDBJ databases">
        <title>Niabella ginsenosidivorans BS26 whole genome sequencing.</title>
        <authorList>
            <person name="Im W.T."/>
            <person name="Siddiqi M.Z."/>
        </authorList>
    </citation>
    <scope>NUCLEOTIDE SEQUENCE [LARGE SCALE GENOMIC DNA]</scope>
    <source>
        <strain evidence="12 13">BS26</strain>
    </source>
</reference>
<sequence length="952" mass="105478">MTGTVTTTKDNLPVSGVNVIVKGMHNGTNTDAKGAYKLAVPAEGGTLVFSAVGLETHEEVVGSRSTVDVALNPDVAQLNEVVVVGYGTLEKKNLTSSITSLKAKDLVPGVNGATIANALKGKVSSLVVQETASPNSATALQLRGMASVNTSREPLVVIDGMPGGDLRSVALEDIQSIDVLKDAAAGAIYGTRATGGVIVITTKKAQEGKMKISYIGEVIFKQDFGKPRVMNAEEYLKYKPGATNYGYDIDWWEEGMSKNPTSQRHVVNIQGGTATAKLYATAAYEDNRGVLSGDDRIDYSGRINGDFKLIDGWLEIGTHVAYRQANRDLSSPGVGTLLAVNPTRSPYDLTQWNPRNGLDDPNTIRDAELITNNQLDKWFRPDVALTLNIKPIKGLAYHHNVGFENRQSEFHYYAPSTTTVTEYQNVSGQGTAELRFQKENRLNTDGYFSYNNTLGDHSVNAAAGYSYYEFNGEMFGMKNYGFAVDGIKMWDIGSGINLNNPAVANKAEMQSSKQITQKLLAYFGRINYSFKDRYLLSGTFRREGSSKFAANKRWGNFWQVSGAWRLSQESFMQNIAAINDLKIRASYGVTGNEGFSADYAATMYGADSYYPLPNGNWAYSYGITQNINPDLGWEEKHEWNLGIDFVLFNSRLFGKLDLYTRNVVGLIYNVDVPQPPYVQAQMYKNIGTLKNNGWEFEIGGNVVSAGNWDYTMKANVSHNVTKIGSLWGNQTYYTGAYVGRAGDLHRIEENARVGSFWLYQYAGVDNEGRFIALDKDGNKIVPEVDGKNLEDKRYIGNYIPKAIIGWTHDLQYKNFSLGLTFTSWIKYDIYNAIEHEMGMQAGLPGGLRNQLLDAYTKNGAIQGQVLESDYFLQDGTFLKLQNFTLGYKLNTKKLLKIMESARFYLTGNNVFRITKYKGLNPEVDITGWEGGVEWASVYPQTRTFTLGMQLTF</sequence>
<dbReference type="NCBIfam" id="TIGR04057">
    <property type="entry name" value="SusC_RagA_signa"/>
    <property type="match status" value="1"/>
</dbReference>
<evidence type="ECO:0000256" key="5">
    <source>
        <dbReference type="ARBA" id="ARBA00023077"/>
    </source>
</evidence>
<keyword evidence="2 8" id="KW-0813">Transport</keyword>
<dbReference type="STRING" id="1176587.A8C56_09710"/>
<evidence type="ECO:0008006" key="14">
    <source>
        <dbReference type="Google" id="ProtNLM"/>
    </source>
</evidence>
<dbReference type="InterPro" id="IPR039426">
    <property type="entry name" value="TonB-dep_rcpt-like"/>
</dbReference>
<dbReference type="SUPFAM" id="SSF56935">
    <property type="entry name" value="Porins"/>
    <property type="match status" value="1"/>
</dbReference>
<organism evidence="12 13">
    <name type="scientific">Niabella ginsenosidivorans</name>
    <dbReference type="NCBI Taxonomy" id="1176587"/>
    <lineage>
        <taxon>Bacteria</taxon>
        <taxon>Pseudomonadati</taxon>
        <taxon>Bacteroidota</taxon>
        <taxon>Chitinophagia</taxon>
        <taxon>Chitinophagales</taxon>
        <taxon>Chitinophagaceae</taxon>
        <taxon>Niabella</taxon>
    </lineage>
</organism>
<dbReference type="InterPro" id="IPR000531">
    <property type="entry name" value="Beta-barrel_TonB"/>
</dbReference>
<dbReference type="AlphaFoldDB" id="A0A1A9I901"/>
<dbReference type="Gene3D" id="2.40.170.20">
    <property type="entry name" value="TonB-dependent receptor, beta-barrel domain"/>
    <property type="match status" value="1"/>
</dbReference>
<evidence type="ECO:0000259" key="10">
    <source>
        <dbReference type="Pfam" id="PF00593"/>
    </source>
</evidence>
<dbReference type="Gene3D" id="2.60.40.1120">
    <property type="entry name" value="Carboxypeptidase-like, regulatory domain"/>
    <property type="match status" value="1"/>
</dbReference>
<evidence type="ECO:0000313" key="12">
    <source>
        <dbReference type="EMBL" id="ANH83825.1"/>
    </source>
</evidence>
<evidence type="ECO:0000256" key="2">
    <source>
        <dbReference type="ARBA" id="ARBA00022448"/>
    </source>
</evidence>
<dbReference type="Pfam" id="PF13715">
    <property type="entry name" value="CarbopepD_reg_2"/>
    <property type="match status" value="1"/>
</dbReference>
<dbReference type="InterPro" id="IPR023997">
    <property type="entry name" value="TonB-dep_OMP_SusC/RagA_CS"/>
</dbReference>
<feature type="domain" description="TonB-dependent receptor plug" evidence="11">
    <location>
        <begin position="91"/>
        <end position="197"/>
    </location>
</feature>
<evidence type="ECO:0000256" key="8">
    <source>
        <dbReference type="PROSITE-ProRule" id="PRU01360"/>
    </source>
</evidence>
<keyword evidence="5 9" id="KW-0798">TonB box</keyword>
<evidence type="ECO:0000256" key="1">
    <source>
        <dbReference type="ARBA" id="ARBA00004571"/>
    </source>
</evidence>
<dbReference type="InterPro" id="IPR037066">
    <property type="entry name" value="Plug_dom_sf"/>
</dbReference>
<evidence type="ECO:0000256" key="3">
    <source>
        <dbReference type="ARBA" id="ARBA00022452"/>
    </source>
</evidence>
<dbReference type="InterPro" id="IPR008969">
    <property type="entry name" value="CarboxyPept-like_regulatory"/>
</dbReference>
<dbReference type="GO" id="GO:0009279">
    <property type="term" value="C:cell outer membrane"/>
    <property type="evidence" value="ECO:0007669"/>
    <property type="project" value="UniProtKB-SubCell"/>
</dbReference>
<accession>A0A1A9I901</accession>
<dbReference type="SUPFAM" id="SSF49464">
    <property type="entry name" value="Carboxypeptidase regulatory domain-like"/>
    <property type="match status" value="1"/>
</dbReference>
<gene>
    <name evidence="12" type="ORF">A8C56_09710</name>
</gene>
<dbReference type="InterPro" id="IPR012910">
    <property type="entry name" value="Plug_dom"/>
</dbReference>
<comment type="subcellular location">
    <subcellularLocation>
        <location evidence="1 8">Cell outer membrane</location>
        <topology evidence="1 8">Multi-pass membrane protein</topology>
    </subcellularLocation>
</comment>
<name>A0A1A9I901_9BACT</name>
<evidence type="ECO:0000259" key="11">
    <source>
        <dbReference type="Pfam" id="PF07715"/>
    </source>
</evidence>
<dbReference type="Gene3D" id="2.170.130.10">
    <property type="entry name" value="TonB-dependent receptor, plug domain"/>
    <property type="match status" value="1"/>
</dbReference>
<dbReference type="KEGG" id="nia:A8C56_09710"/>
<dbReference type="Pfam" id="PF00593">
    <property type="entry name" value="TonB_dep_Rec_b-barrel"/>
    <property type="match status" value="1"/>
</dbReference>
<dbReference type="EMBL" id="CP015772">
    <property type="protein sequence ID" value="ANH83825.1"/>
    <property type="molecule type" value="Genomic_DNA"/>
</dbReference>
<evidence type="ECO:0000256" key="4">
    <source>
        <dbReference type="ARBA" id="ARBA00022692"/>
    </source>
</evidence>
<protein>
    <recommendedName>
        <fullName evidence="14">SusC/RagA family TonB-linked outer membrane protein</fullName>
    </recommendedName>
</protein>
<comment type="similarity">
    <text evidence="8 9">Belongs to the TonB-dependent receptor family.</text>
</comment>
<evidence type="ECO:0000256" key="7">
    <source>
        <dbReference type="ARBA" id="ARBA00023237"/>
    </source>
</evidence>
<keyword evidence="13" id="KW-1185">Reference proteome</keyword>
<feature type="domain" description="TonB-dependent receptor-like beta-barrel" evidence="10">
    <location>
        <begin position="340"/>
        <end position="909"/>
    </location>
</feature>
<evidence type="ECO:0000256" key="6">
    <source>
        <dbReference type="ARBA" id="ARBA00023136"/>
    </source>
</evidence>
<keyword evidence="7 8" id="KW-0998">Cell outer membrane</keyword>